<comment type="caution">
    <text evidence="1">The sequence shown here is derived from an EMBL/GenBank/DDBJ whole genome shotgun (WGS) entry which is preliminary data.</text>
</comment>
<dbReference type="Proteomes" id="UP000824241">
    <property type="component" value="Unassembled WGS sequence"/>
</dbReference>
<evidence type="ECO:0000313" key="2">
    <source>
        <dbReference type="Proteomes" id="UP000824241"/>
    </source>
</evidence>
<dbReference type="CDD" id="cd10159">
    <property type="entry name" value="CsoR-like_DUF156_2"/>
    <property type="match status" value="1"/>
</dbReference>
<dbReference type="AlphaFoldDB" id="A0A9D1DY13"/>
<dbReference type="PANTHER" id="PTHR33677">
    <property type="entry name" value="TRANSCRIPTIONAL REPRESSOR FRMR-RELATED"/>
    <property type="match status" value="1"/>
</dbReference>
<dbReference type="GO" id="GO:0046872">
    <property type="term" value="F:metal ion binding"/>
    <property type="evidence" value="ECO:0007669"/>
    <property type="project" value="InterPro"/>
</dbReference>
<reference evidence="1" key="1">
    <citation type="submission" date="2020-10" db="EMBL/GenBank/DDBJ databases">
        <authorList>
            <person name="Gilroy R."/>
        </authorList>
    </citation>
    <scope>NUCLEOTIDE SEQUENCE</scope>
    <source>
        <strain evidence="1">CHK189-12415</strain>
    </source>
</reference>
<dbReference type="Pfam" id="PF02583">
    <property type="entry name" value="Trns_repr_metal"/>
    <property type="match status" value="1"/>
</dbReference>
<dbReference type="GO" id="GO:0003677">
    <property type="term" value="F:DNA binding"/>
    <property type="evidence" value="ECO:0007669"/>
    <property type="project" value="InterPro"/>
</dbReference>
<proteinExistence type="predicted"/>
<name>A0A9D1DY13_9FIRM</name>
<dbReference type="Gene3D" id="1.20.58.1000">
    <property type="entry name" value="Metal-sensitive repressor, helix protomer"/>
    <property type="match status" value="1"/>
</dbReference>
<dbReference type="GO" id="GO:0045892">
    <property type="term" value="P:negative regulation of DNA-templated transcription"/>
    <property type="evidence" value="ECO:0007669"/>
    <property type="project" value="UniProtKB-ARBA"/>
</dbReference>
<evidence type="ECO:0000313" key="1">
    <source>
        <dbReference type="EMBL" id="HIR61290.1"/>
    </source>
</evidence>
<dbReference type="InterPro" id="IPR038390">
    <property type="entry name" value="Metal_Tscrpt_repr_sf"/>
</dbReference>
<gene>
    <name evidence="1" type="ORF">IAB37_06940</name>
</gene>
<accession>A0A9D1DY13</accession>
<dbReference type="InterPro" id="IPR003735">
    <property type="entry name" value="Metal_Tscrpt_repr"/>
</dbReference>
<protein>
    <submittedName>
        <fullName evidence="1">Metal-sensing transcriptional repressor</fullName>
    </submittedName>
</protein>
<sequence>MKADHKTVSRLVSNARGQLDAVLRMIEEDRYCMDISTQLLAAQSIIKRANREVLKGHVEHCIREAMESGDEDAAEQKVQELLEYVEKMTK</sequence>
<organism evidence="1 2">
    <name type="scientific">Candidatus Faecivivens stercoravium</name>
    <dbReference type="NCBI Taxonomy" id="2840803"/>
    <lineage>
        <taxon>Bacteria</taxon>
        <taxon>Bacillati</taxon>
        <taxon>Bacillota</taxon>
        <taxon>Clostridia</taxon>
        <taxon>Eubacteriales</taxon>
        <taxon>Oscillospiraceae</taxon>
        <taxon>Oscillospiraceae incertae sedis</taxon>
        <taxon>Candidatus Faecivivens</taxon>
    </lineage>
</organism>
<dbReference type="EMBL" id="DVHA01000219">
    <property type="protein sequence ID" value="HIR61290.1"/>
    <property type="molecule type" value="Genomic_DNA"/>
</dbReference>
<reference evidence="1" key="2">
    <citation type="journal article" date="2021" name="PeerJ">
        <title>Extensive microbial diversity within the chicken gut microbiome revealed by metagenomics and culture.</title>
        <authorList>
            <person name="Gilroy R."/>
            <person name="Ravi A."/>
            <person name="Getino M."/>
            <person name="Pursley I."/>
            <person name="Horton D.L."/>
            <person name="Alikhan N.F."/>
            <person name="Baker D."/>
            <person name="Gharbi K."/>
            <person name="Hall N."/>
            <person name="Watson M."/>
            <person name="Adriaenssens E.M."/>
            <person name="Foster-Nyarko E."/>
            <person name="Jarju S."/>
            <person name="Secka A."/>
            <person name="Antonio M."/>
            <person name="Oren A."/>
            <person name="Chaudhuri R.R."/>
            <person name="La Ragione R."/>
            <person name="Hildebrand F."/>
            <person name="Pallen M.J."/>
        </authorList>
    </citation>
    <scope>NUCLEOTIDE SEQUENCE</scope>
    <source>
        <strain evidence="1">CHK189-12415</strain>
    </source>
</reference>